<evidence type="ECO:0000256" key="4">
    <source>
        <dbReference type="ARBA" id="ARBA00009503"/>
    </source>
</evidence>
<evidence type="ECO:0000256" key="9">
    <source>
        <dbReference type="ARBA" id="ARBA00022842"/>
    </source>
</evidence>
<dbReference type="InterPro" id="IPR000489">
    <property type="entry name" value="Pterin-binding_dom"/>
</dbReference>
<evidence type="ECO:0000256" key="5">
    <source>
        <dbReference type="ARBA" id="ARBA00012458"/>
    </source>
</evidence>
<dbReference type="SUPFAM" id="SSF51717">
    <property type="entry name" value="Dihydropteroate synthetase-like"/>
    <property type="match status" value="1"/>
</dbReference>
<dbReference type="PROSITE" id="PS00793">
    <property type="entry name" value="DHPS_2"/>
    <property type="match status" value="1"/>
</dbReference>
<dbReference type="UniPathway" id="UPA00077">
    <property type="reaction ID" value="UER00156"/>
</dbReference>
<dbReference type="GO" id="GO:0005829">
    <property type="term" value="C:cytosol"/>
    <property type="evidence" value="ECO:0007669"/>
    <property type="project" value="TreeGrafter"/>
</dbReference>
<comment type="function">
    <text evidence="12">Catalyzes the condensation of para-aminobenzoate (pABA) with 6-hydroxymethyl-7,8-dihydropterin diphosphate (DHPt-PP) to form 7,8-dihydropteroate (H2Pte), the immediate precursor of folate derivatives.</text>
</comment>
<dbReference type="AlphaFoldDB" id="A0A1H1SKD7"/>
<protein>
    <recommendedName>
        <fullName evidence="6 12">Dihydropteroate synthase</fullName>
        <shortName evidence="12">DHPS</shortName>
        <ecNumber evidence="5 12">2.5.1.15</ecNumber>
    </recommendedName>
    <alternativeName>
        <fullName evidence="11 12">Dihydropteroate pyrophosphorylase</fullName>
    </alternativeName>
</protein>
<dbReference type="GO" id="GO:0004156">
    <property type="term" value="F:dihydropteroate synthase activity"/>
    <property type="evidence" value="ECO:0007669"/>
    <property type="project" value="UniProtKB-EC"/>
</dbReference>
<dbReference type="FunFam" id="3.20.20.20:FF:000006">
    <property type="entry name" value="Dihydropteroate synthase"/>
    <property type="match status" value="1"/>
</dbReference>
<evidence type="ECO:0000313" key="14">
    <source>
        <dbReference type="EMBL" id="SDS48494.1"/>
    </source>
</evidence>
<dbReference type="InterPro" id="IPR006390">
    <property type="entry name" value="DHP_synth_dom"/>
</dbReference>
<dbReference type="InterPro" id="IPR045031">
    <property type="entry name" value="DHP_synth-like"/>
</dbReference>
<feature type="domain" description="Pterin-binding" evidence="13">
    <location>
        <begin position="16"/>
        <end position="280"/>
    </location>
</feature>
<dbReference type="PROSITE" id="PS00792">
    <property type="entry name" value="DHPS_1"/>
    <property type="match status" value="1"/>
</dbReference>
<organism evidence="14 15">
    <name type="scientific">Microlunatus soli</name>
    <dbReference type="NCBI Taxonomy" id="630515"/>
    <lineage>
        <taxon>Bacteria</taxon>
        <taxon>Bacillati</taxon>
        <taxon>Actinomycetota</taxon>
        <taxon>Actinomycetes</taxon>
        <taxon>Propionibacteriales</taxon>
        <taxon>Propionibacteriaceae</taxon>
        <taxon>Microlunatus</taxon>
    </lineage>
</organism>
<dbReference type="Gene3D" id="3.20.20.20">
    <property type="entry name" value="Dihydropteroate synthase-like"/>
    <property type="match status" value="1"/>
</dbReference>
<keyword evidence="15" id="KW-1185">Reference proteome</keyword>
<dbReference type="CDD" id="cd00739">
    <property type="entry name" value="DHPS"/>
    <property type="match status" value="1"/>
</dbReference>
<reference evidence="14 15" key="1">
    <citation type="submission" date="2016-10" db="EMBL/GenBank/DDBJ databases">
        <authorList>
            <person name="de Groot N.N."/>
        </authorList>
    </citation>
    <scope>NUCLEOTIDE SEQUENCE [LARGE SCALE GENOMIC DNA]</scope>
    <source>
        <strain evidence="14 15">DSM 21800</strain>
    </source>
</reference>
<comment type="similarity">
    <text evidence="4 12">Belongs to the DHPS family.</text>
</comment>
<evidence type="ECO:0000256" key="2">
    <source>
        <dbReference type="ARBA" id="ARBA00001946"/>
    </source>
</evidence>
<evidence type="ECO:0000256" key="12">
    <source>
        <dbReference type="RuleBase" id="RU361205"/>
    </source>
</evidence>
<comment type="catalytic activity">
    <reaction evidence="1">
        <text>(7,8-dihydropterin-6-yl)methyl diphosphate + 4-aminobenzoate = 7,8-dihydropteroate + diphosphate</text>
        <dbReference type="Rhea" id="RHEA:19949"/>
        <dbReference type="ChEBI" id="CHEBI:17836"/>
        <dbReference type="ChEBI" id="CHEBI:17839"/>
        <dbReference type="ChEBI" id="CHEBI:33019"/>
        <dbReference type="ChEBI" id="CHEBI:72950"/>
        <dbReference type="EC" id="2.5.1.15"/>
    </reaction>
</comment>
<dbReference type="InterPro" id="IPR011005">
    <property type="entry name" value="Dihydropteroate_synth-like_sf"/>
</dbReference>
<evidence type="ECO:0000256" key="7">
    <source>
        <dbReference type="ARBA" id="ARBA00022679"/>
    </source>
</evidence>
<evidence type="ECO:0000256" key="6">
    <source>
        <dbReference type="ARBA" id="ARBA00016919"/>
    </source>
</evidence>
<evidence type="ECO:0000259" key="13">
    <source>
        <dbReference type="PROSITE" id="PS50972"/>
    </source>
</evidence>
<dbReference type="GO" id="GO:0046656">
    <property type="term" value="P:folic acid biosynthetic process"/>
    <property type="evidence" value="ECO:0007669"/>
    <property type="project" value="UniProtKB-KW"/>
</dbReference>
<proteinExistence type="inferred from homology"/>
<evidence type="ECO:0000256" key="1">
    <source>
        <dbReference type="ARBA" id="ARBA00000012"/>
    </source>
</evidence>
<keyword evidence="9 12" id="KW-0460">Magnesium</keyword>
<dbReference type="Pfam" id="PF00809">
    <property type="entry name" value="Pterin_bind"/>
    <property type="match status" value="1"/>
</dbReference>
<keyword evidence="10 12" id="KW-0289">Folate biosynthesis</keyword>
<dbReference type="EMBL" id="LT629772">
    <property type="protein sequence ID" value="SDS48494.1"/>
    <property type="molecule type" value="Genomic_DNA"/>
</dbReference>
<dbReference type="EC" id="2.5.1.15" evidence="5 12"/>
<keyword evidence="8 12" id="KW-0479">Metal-binding</keyword>
<keyword evidence="7 12" id="KW-0808">Transferase</keyword>
<dbReference type="PANTHER" id="PTHR20941:SF1">
    <property type="entry name" value="FOLIC ACID SYNTHESIS PROTEIN FOL1"/>
    <property type="match status" value="1"/>
</dbReference>
<evidence type="ECO:0000256" key="3">
    <source>
        <dbReference type="ARBA" id="ARBA00004763"/>
    </source>
</evidence>
<sequence>MSGFVSVPGLPAPGRTVVMGVVNVTPDSFSDGGDWFDHEAAIRHGRELIAEGADIVDVGGESTRPGAVRVDEQEEQRRVLPVITALAADPEVRSGTVAISVDTMRAAVARAAVGAGAALINDISGGQADPAMIPTAADLECAYVLMHWRGHSATMQSRAHYEDVATEVRDELARQIEQAVAAGVDADRLILDPGFGFAKTGEHNWDLLQRLDVLDPLGRPLLLGLSRKRFLGTLLAADDGTPRPAKERDDASAALTGWAAQHRIWGVRVHTVRPSRDTIAVMDRLTSGG</sequence>
<dbReference type="PANTHER" id="PTHR20941">
    <property type="entry name" value="FOLATE SYNTHESIS PROTEINS"/>
    <property type="match status" value="1"/>
</dbReference>
<dbReference type="GO" id="GO:0046654">
    <property type="term" value="P:tetrahydrofolate biosynthetic process"/>
    <property type="evidence" value="ECO:0007669"/>
    <property type="project" value="UniProtKB-UniPathway"/>
</dbReference>
<dbReference type="GO" id="GO:0046872">
    <property type="term" value="F:metal ion binding"/>
    <property type="evidence" value="ECO:0007669"/>
    <property type="project" value="UniProtKB-KW"/>
</dbReference>
<dbReference type="Proteomes" id="UP000199103">
    <property type="component" value="Chromosome I"/>
</dbReference>
<evidence type="ECO:0000313" key="15">
    <source>
        <dbReference type="Proteomes" id="UP000199103"/>
    </source>
</evidence>
<dbReference type="NCBIfam" id="TIGR01496">
    <property type="entry name" value="DHPS"/>
    <property type="match status" value="1"/>
</dbReference>
<comment type="pathway">
    <text evidence="3 12">Cofactor biosynthesis; tetrahydrofolate biosynthesis; 7,8-dihydrofolate from 2-amino-4-hydroxy-6-hydroxymethyl-7,8-dihydropteridine diphosphate and 4-aminobenzoate: step 1/2.</text>
</comment>
<evidence type="ECO:0000256" key="10">
    <source>
        <dbReference type="ARBA" id="ARBA00022909"/>
    </source>
</evidence>
<dbReference type="STRING" id="630515.SAMN04489812_2050"/>
<dbReference type="PROSITE" id="PS50972">
    <property type="entry name" value="PTERIN_BINDING"/>
    <property type="match status" value="1"/>
</dbReference>
<evidence type="ECO:0000256" key="8">
    <source>
        <dbReference type="ARBA" id="ARBA00022723"/>
    </source>
</evidence>
<name>A0A1H1SKD7_9ACTN</name>
<gene>
    <name evidence="14" type="ORF">SAMN04489812_2050</name>
</gene>
<comment type="cofactor">
    <cofactor evidence="2 12">
        <name>Mg(2+)</name>
        <dbReference type="ChEBI" id="CHEBI:18420"/>
    </cofactor>
</comment>
<evidence type="ECO:0000256" key="11">
    <source>
        <dbReference type="ARBA" id="ARBA00030193"/>
    </source>
</evidence>
<accession>A0A1H1SKD7</accession>